<keyword evidence="1" id="KW-0812">Transmembrane</keyword>
<name>A0AB34JSP5_PRYPA</name>
<keyword evidence="1" id="KW-0472">Membrane</keyword>
<dbReference type="Proteomes" id="UP001515480">
    <property type="component" value="Unassembled WGS sequence"/>
</dbReference>
<keyword evidence="1" id="KW-1133">Transmembrane helix</keyword>
<dbReference type="EMBL" id="JBGBPQ010000004">
    <property type="protein sequence ID" value="KAL1525243.1"/>
    <property type="molecule type" value="Genomic_DNA"/>
</dbReference>
<comment type="caution">
    <text evidence="2">The sequence shown here is derived from an EMBL/GenBank/DDBJ whole genome shotgun (WGS) entry which is preliminary data.</text>
</comment>
<protein>
    <submittedName>
        <fullName evidence="2">Uncharacterized protein</fullName>
    </submittedName>
</protein>
<reference evidence="2 3" key="1">
    <citation type="journal article" date="2024" name="Science">
        <title>Giant polyketide synthase enzymes in the biosynthesis of giant marine polyether toxins.</title>
        <authorList>
            <person name="Fallon T.R."/>
            <person name="Shende V.V."/>
            <person name="Wierzbicki I.H."/>
            <person name="Pendleton A.L."/>
            <person name="Watervoot N.F."/>
            <person name="Auber R.P."/>
            <person name="Gonzalez D.J."/>
            <person name="Wisecaver J.H."/>
            <person name="Moore B.S."/>
        </authorList>
    </citation>
    <scope>NUCLEOTIDE SEQUENCE [LARGE SCALE GENOMIC DNA]</scope>
    <source>
        <strain evidence="2 3">12B1</strain>
    </source>
</reference>
<feature type="transmembrane region" description="Helical" evidence="1">
    <location>
        <begin position="65"/>
        <end position="89"/>
    </location>
</feature>
<evidence type="ECO:0000313" key="3">
    <source>
        <dbReference type="Proteomes" id="UP001515480"/>
    </source>
</evidence>
<gene>
    <name evidence="2" type="ORF">AB1Y20_020110</name>
</gene>
<keyword evidence="3" id="KW-1185">Reference proteome</keyword>
<evidence type="ECO:0000313" key="2">
    <source>
        <dbReference type="EMBL" id="KAL1525243.1"/>
    </source>
</evidence>
<accession>A0AB34JSP5</accession>
<sequence>MWKISPPLPRPRCAPITTEPLYPLTPQDAESALPLGRPSSSSVLGVNVLTTPEVTATFELPEDEAWPIIVGATIGGVFGLLLIVLLICYMKKRRQRLKVEA</sequence>
<evidence type="ECO:0000256" key="1">
    <source>
        <dbReference type="SAM" id="Phobius"/>
    </source>
</evidence>
<organism evidence="2 3">
    <name type="scientific">Prymnesium parvum</name>
    <name type="common">Toxic golden alga</name>
    <dbReference type="NCBI Taxonomy" id="97485"/>
    <lineage>
        <taxon>Eukaryota</taxon>
        <taxon>Haptista</taxon>
        <taxon>Haptophyta</taxon>
        <taxon>Prymnesiophyceae</taxon>
        <taxon>Prymnesiales</taxon>
        <taxon>Prymnesiaceae</taxon>
        <taxon>Prymnesium</taxon>
    </lineage>
</organism>
<proteinExistence type="predicted"/>
<dbReference type="AlphaFoldDB" id="A0AB34JSP5"/>